<keyword evidence="2" id="KW-1185">Reference proteome</keyword>
<dbReference type="SUPFAM" id="SSF53756">
    <property type="entry name" value="UDP-Glycosyltransferase/glycogen phosphorylase"/>
    <property type="match status" value="1"/>
</dbReference>
<proteinExistence type="predicted"/>
<dbReference type="RefSeq" id="WP_377480576.1">
    <property type="nucleotide sequence ID" value="NZ_JBHUOX010000001.1"/>
</dbReference>
<comment type="caution">
    <text evidence="1">The sequence shown here is derived from an EMBL/GenBank/DDBJ whole genome shotgun (WGS) entry which is preliminary data.</text>
</comment>
<name>A0ABW6BNG2_9BACT</name>
<dbReference type="EMBL" id="JBHUOX010000001">
    <property type="protein sequence ID" value="MFD2999285.1"/>
    <property type="molecule type" value="Genomic_DNA"/>
</dbReference>
<sequence>MSEKRILIASLLKPINDTRMYEKLGVSLSKLPEVQVHICGFAAPTPTGAPASVFFHPTFSFGRLTLDRVKAQRSYYRLLQKLQPDIIVSCTHELLPASVLYCRRHRCKLVYDVQENYALNIRAQDNYPALLKQAMAIGLRSMERGLSSQIAHFLVAEQNYVEELPFLRDKFTVIENKYKPAVEYILPATPVKLQHEPLRLLYTGTIGRVYGVFEAIALAAKLHQQEAKTTLTVIGYCADKTTHQQLLRELQDKPFISLVGGDRLVPHQQIIKAIEESKVGLLPYQPNESTFRCIPTKLYEYAAHALPMITQYNPLWQDFLLRYNAGVSIDYLHPDAVLLLQKIRNTQFYKPGVPAGVFWESEEIKLLELFKALLT</sequence>
<gene>
    <name evidence="1" type="ORF">ACFS7Z_02845</name>
</gene>
<protein>
    <submittedName>
        <fullName evidence="1">Glycosyltransferase</fullName>
    </submittedName>
</protein>
<dbReference type="Gene3D" id="3.40.50.2000">
    <property type="entry name" value="Glycogen Phosphorylase B"/>
    <property type="match status" value="1"/>
</dbReference>
<reference evidence="2" key="1">
    <citation type="journal article" date="2019" name="Int. J. Syst. Evol. Microbiol.">
        <title>The Global Catalogue of Microorganisms (GCM) 10K type strain sequencing project: providing services to taxonomists for standard genome sequencing and annotation.</title>
        <authorList>
            <consortium name="The Broad Institute Genomics Platform"/>
            <consortium name="The Broad Institute Genome Sequencing Center for Infectious Disease"/>
            <person name="Wu L."/>
            <person name="Ma J."/>
        </authorList>
    </citation>
    <scope>NUCLEOTIDE SEQUENCE [LARGE SCALE GENOMIC DNA]</scope>
    <source>
        <strain evidence="2">KCTC 23984</strain>
    </source>
</reference>
<evidence type="ECO:0000313" key="2">
    <source>
        <dbReference type="Proteomes" id="UP001597641"/>
    </source>
</evidence>
<evidence type="ECO:0000313" key="1">
    <source>
        <dbReference type="EMBL" id="MFD2999285.1"/>
    </source>
</evidence>
<organism evidence="1 2">
    <name type="scientific">Pontibacter toksunensis</name>
    <dbReference type="NCBI Taxonomy" id="1332631"/>
    <lineage>
        <taxon>Bacteria</taxon>
        <taxon>Pseudomonadati</taxon>
        <taxon>Bacteroidota</taxon>
        <taxon>Cytophagia</taxon>
        <taxon>Cytophagales</taxon>
        <taxon>Hymenobacteraceae</taxon>
        <taxon>Pontibacter</taxon>
    </lineage>
</organism>
<accession>A0ABW6BNG2</accession>
<dbReference type="Proteomes" id="UP001597641">
    <property type="component" value="Unassembled WGS sequence"/>
</dbReference>